<protein>
    <submittedName>
        <fullName evidence="1">Uncharacterized protein</fullName>
    </submittedName>
</protein>
<sequence length="104" mass="12137">MGNNNTRESRPPGSTEAHESYRSGDVRARARTTRGNEAPFLTLTAAAQRERQNVPFEHRETKQEREARRLERERAARLKERERSLQEEHVDASQSFANFKYVSH</sequence>
<dbReference type="Proteomes" id="UP001143910">
    <property type="component" value="Unassembled WGS sequence"/>
</dbReference>
<organism evidence="1 2">
    <name type="scientific">Zarea fungicola</name>
    <dbReference type="NCBI Taxonomy" id="93591"/>
    <lineage>
        <taxon>Eukaryota</taxon>
        <taxon>Fungi</taxon>
        <taxon>Dikarya</taxon>
        <taxon>Ascomycota</taxon>
        <taxon>Pezizomycotina</taxon>
        <taxon>Sordariomycetes</taxon>
        <taxon>Hypocreomycetidae</taxon>
        <taxon>Hypocreales</taxon>
        <taxon>Cordycipitaceae</taxon>
        <taxon>Zarea</taxon>
    </lineage>
</organism>
<proteinExistence type="predicted"/>
<gene>
    <name evidence="1" type="ORF">NQ176_g10959</name>
</gene>
<name>A0ACC1MEP6_9HYPO</name>
<evidence type="ECO:0000313" key="1">
    <source>
        <dbReference type="EMBL" id="KAJ2962108.1"/>
    </source>
</evidence>
<keyword evidence="2" id="KW-1185">Reference proteome</keyword>
<dbReference type="EMBL" id="JANJQO010003306">
    <property type="protein sequence ID" value="KAJ2962108.1"/>
    <property type="molecule type" value="Genomic_DNA"/>
</dbReference>
<accession>A0ACC1MEP6</accession>
<evidence type="ECO:0000313" key="2">
    <source>
        <dbReference type="Proteomes" id="UP001143910"/>
    </source>
</evidence>
<comment type="caution">
    <text evidence="1">The sequence shown here is derived from an EMBL/GenBank/DDBJ whole genome shotgun (WGS) entry which is preliminary data.</text>
</comment>
<reference evidence="1" key="1">
    <citation type="submission" date="2022-08" db="EMBL/GenBank/DDBJ databases">
        <title>Genome Sequence of Lecanicillium fungicola.</title>
        <authorList>
            <person name="Buettner E."/>
        </authorList>
    </citation>
    <scope>NUCLEOTIDE SEQUENCE</scope>
    <source>
        <strain evidence="1">Babe33</strain>
    </source>
</reference>